<evidence type="ECO:0000313" key="1">
    <source>
        <dbReference type="EMBL" id="MBB6328401.1"/>
    </source>
</evidence>
<dbReference type="Proteomes" id="UP000588604">
    <property type="component" value="Unassembled WGS sequence"/>
</dbReference>
<accession>A0A841N2L0</accession>
<evidence type="ECO:0008006" key="3">
    <source>
        <dbReference type="Google" id="ProtNLM"/>
    </source>
</evidence>
<dbReference type="RefSeq" id="WP_184497363.1">
    <property type="nucleotide sequence ID" value="NZ_JACIJO010000003.1"/>
</dbReference>
<reference evidence="1 2" key="1">
    <citation type="submission" date="2020-08" db="EMBL/GenBank/DDBJ databases">
        <title>Genomic Encyclopedia of Type Strains, Phase IV (KMG-IV): sequencing the most valuable type-strain genomes for metagenomic binning, comparative biology and taxonomic classification.</title>
        <authorList>
            <person name="Goeker M."/>
        </authorList>
    </citation>
    <scope>NUCLEOTIDE SEQUENCE [LARGE SCALE GENOMIC DNA]</scope>
    <source>
        <strain evidence="1 2">DSM 102044</strain>
    </source>
</reference>
<dbReference type="AlphaFoldDB" id="A0A841N2L0"/>
<proteinExistence type="predicted"/>
<comment type="caution">
    <text evidence="1">The sequence shown here is derived from an EMBL/GenBank/DDBJ whole genome shotgun (WGS) entry which is preliminary data.</text>
</comment>
<evidence type="ECO:0000313" key="2">
    <source>
        <dbReference type="Proteomes" id="UP000588604"/>
    </source>
</evidence>
<dbReference type="EMBL" id="JACIJO010000003">
    <property type="protein sequence ID" value="MBB6328401.1"/>
    <property type="molecule type" value="Genomic_DNA"/>
</dbReference>
<keyword evidence="2" id="KW-1185">Reference proteome</keyword>
<protein>
    <recommendedName>
        <fullName evidence="3">HEPN AbiU2-like domain-containing protein</fullName>
    </recommendedName>
</protein>
<sequence>MLTSDLKEKYHPLKIEVIDSNVSMHFLKTKMQYFEDSLKISRDHMLFVIISWRYIENGLIMHLTNLDDERSSQSFHSARKDLERINSDPTKLKKLKTKIKVFRQEIRFLKNDHRNIRIAHINHRKIEDIPEMYDFIELSKLNSLVKMANEIGDMLWGQEIKALFKMGSIYTEGYLDFRTGQRIYVKSD</sequence>
<name>A0A841N2L0_9BACT</name>
<gene>
    <name evidence="1" type="ORF">FHS59_004044</name>
</gene>
<organism evidence="1 2">
    <name type="scientific">Algoriphagus iocasae</name>
    <dbReference type="NCBI Taxonomy" id="1836499"/>
    <lineage>
        <taxon>Bacteria</taxon>
        <taxon>Pseudomonadati</taxon>
        <taxon>Bacteroidota</taxon>
        <taxon>Cytophagia</taxon>
        <taxon>Cytophagales</taxon>
        <taxon>Cyclobacteriaceae</taxon>
        <taxon>Algoriphagus</taxon>
    </lineage>
</organism>